<protein>
    <submittedName>
        <fullName evidence="1">Uncharacterized protein</fullName>
    </submittedName>
</protein>
<organism evidence="1 2">
    <name type="scientific">Halorubrum californiense DSM 19288</name>
    <dbReference type="NCBI Taxonomy" id="1227465"/>
    <lineage>
        <taxon>Archaea</taxon>
        <taxon>Methanobacteriati</taxon>
        <taxon>Methanobacteriota</taxon>
        <taxon>Stenosarchaea group</taxon>
        <taxon>Halobacteria</taxon>
        <taxon>Halobacteriales</taxon>
        <taxon>Haloferacaceae</taxon>
        <taxon>Halorubrum</taxon>
    </lineage>
</organism>
<dbReference type="STRING" id="1227465.C463_14680"/>
<accession>M0E2K5</accession>
<dbReference type="EMBL" id="AOJK01000069">
    <property type="protein sequence ID" value="ELZ40564.1"/>
    <property type="molecule type" value="Genomic_DNA"/>
</dbReference>
<evidence type="ECO:0000313" key="1">
    <source>
        <dbReference type="EMBL" id="ELZ40564.1"/>
    </source>
</evidence>
<proteinExistence type="predicted"/>
<comment type="caution">
    <text evidence="1">The sequence shown here is derived from an EMBL/GenBank/DDBJ whole genome shotgun (WGS) entry which is preliminary data.</text>
</comment>
<dbReference type="Proteomes" id="UP000011586">
    <property type="component" value="Unassembled WGS sequence"/>
</dbReference>
<name>M0E2K5_9EURY</name>
<keyword evidence="2" id="KW-1185">Reference proteome</keyword>
<sequence>MLPYEGFGVREVPLTVYSNQLLRPFLGQFDVNIVPFAIDATLRNRWRELLFHLLTNYMLANDREYIMLGFHDYDLLGAGLFSRLTRYIRLLRIKTCPTMVTNL</sequence>
<evidence type="ECO:0000313" key="2">
    <source>
        <dbReference type="Proteomes" id="UP000011586"/>
    </source>
</evidence>
<dbReference type="AlphaFoldDB" id="M0E2K5"/>
<reference evidence="1 2" key="1">
    <citation type="journal article" date="2014" name="PLoS Genet.">
        <title>Phylogenetically driven sequencing of extremely halophilic archaea reveals strategies for static and dynamic osmo-response.</title>
        <authorList>
            <person name="Becker E.A."/>
            <person name="Seitzer P.M."/>
            <person name="Tritt A."/>
            <person name="Larsen D."/>
            <person name="Krusor M."/>
            <person name="Yao A.I."/>
            <person name="Wu D."/>
            <person name="Madern D."/>
            <person name="Eisen J.A."/>
            <person name="Darling A.E."/>
            <person name="Facciotti M.T."/>
        </authorList>
    </citation>
    <scope>NUCLEOTIDE SEQUENCE [LARGE SCALE GENOMIC DNA]</scope>
    <source>
        <strain evidence="1 2">DSM 19288</strain>
    </source>
</reference>
<gene>
    <name evidence="1" type="ORF">C463_14680</name>
</gene>